<reference evidence="2 3" key="1">
    <citation type="submission" date="2020-08" db="EMBL/GenBank/DDBJ databases">
        <title>Genomic Encyclopedia of Type Strains, Phase IV (KMG-IV): sequencing the most valuable type-strain genomes for metagenomic binning, comparative biology and taxonomic classification.</title>
        <authorList>
            <person name="Goeker M."/>
        </authorList>
    </citation>
    <scope>NUCLEOTIDE SEQUENCE [LARGE SCALE GENOMIC DNA]</scope>
    <source>
        <strain evidence="2 3">DSM 27939</strain>
    </source>
</reference>
<organism evidence="2 3">
    <name type="scientific">Deinococcus humi</name>
    <dbReference type="NCBI Taxonomy" id="662880"/>
    <lineage>
        <taxon>Bacteria</taxon>
        <taxon>Thermotogati</taxon>
        <taxon>Deinococcota</taxon>
        <taxon>Deinococci</taxon>
        <taxon>Deinococcales</taxon>
        <taxon>Deinococcaceae</taxon>
        <taxon>Deinococcus</taxon>
    </lineage>
</organism>
<sequence>MKAPTLLDIVGSIAIIIVAFFVLLFVMSWLRALDSASHVYHQFVSGQATVITYTVPGQGACKAVLVDGARRGEVCEGEGEK</sequence>
<dbReference type="AlphaFoldDB" id="A0A7W8JQD8"/>
<gene>
    <name evidence="2" type="ORF">HNQ08_000366</name>
</gene>
<keyword evidence="1" id="KW-1133">Transmembrane helix</keyword>
<comment type="caution">
    <text evidence="2">The sequence shown here is derived from an EMBL/GenBank/DDBJ whole genome shotgun (WGS) entry which is preliminary data.</text>
</comment>
<dbReference type="RefSeq" id="WP_184127383.1">
    <property type="nucleotide sequence ID" value="NZ_JACHFL010000001.1"/>
</dbReference>
<dbReference type="Proteomes" id="UP000552709">
    <property type="component" value="Unassembled WGS sequence"/>
</dbReference>
<keyword evidence="1" id="KW-0812">Transmembrane</keyword>
<evidence type="ECO:0000256" key="1">
    <source>
        <dbReference type="SAM" id="Phobius"/>
    </source>
</evidence>
<keyword evidence="1" id="KW-0472">Membrane</keyword>
<dbReference type="EMBL" id="JACHFL010000001">
    <property type="protein sequence ID" value="MBB5361295.1"/>
    <property type="molecule type" value="Genomic_DNA"/>
</dbReference>
<evidence type="ECO:0000313" key="3">
    <source>
        <dbReference type="Proteomes" id="UP000552709"/>
    </source>
</evidence>
<accession>A0A7W8JQD8</accession>
<keyword evidence="3" id="KW-1185">Reference proteome</keyword>
<name>A0A7W8JQD8_9DEIO</name>
<protein>
    <submittedName>
        <fullName evidence="2">Uncharacterized protein</fullName>
    </submittedName>
</protein>
<feature type="transmembrane region" description="Helical" evidence="1">
    <location>
        <begin position="6"/>
        <end position="30"/>
    </location>
</feature>
<evidence type="ECO:0000313" key="2">
    <source>
        <dbReference type="EMBL" id="MBB5361295.1"/>
    </source>
</evidence>
<proteinExistence type="predicted"/>